<protein>
    <submittedName>
        <fullName evidence="1">Uncharacterized protein</fullName>
    </submittedName>
</protein>
<sequence length="193" mass="22375">MTYKYNAQKNIFFIAVVEKNIQIMEKIAKDLLNTAPVVSKLLKTTIDYLQYLQFLEHIVIFIKSEKQLEVIKNLINTITINLMNLAHFAGILSNAKEYEAVIIILEYTLLNPQPPTLVSDGEEKEALYRCRTNLWSAYINTKIHHQLKSNYCSCYKTNQIALNLSVKKQLKLKLMGTNVYSQIYCTQTNKVNY</sequence>
<organism evidence="1 2">
    <name type="scientific">Candidatus Rickettsia kedanie</name>
    <dbReference type="NCBI Taxonomy" id="3115352"/>
    <lineage>
        <taxon>Bacteria</taxon>
        <taxon>Pseudomonadati</taxon>
        <taxon>Pseudomonadota</taxon>
        <taxon>Alphaproteobacteria</taxon>
        <taxon>Rickettsiales</taxon>
        <taxon>Rickettsiaceae</taxon>
        <taxon>Rickettsieae</taxon>
        <taxon>Rickettsia</taxon>
        <taxon>spotted fever group</taxon>
    </lineage>
</organism>
<dbReference type="Proteomes" id="UP001628124">
    <property type="component" value="Unassembled WGS sequence"/>
</dbReference>
<evidence type="ECO:0000313" key="1">
    <source>
        <dbReference type="EMBL" id="GAA5252561.1"/>
    </source>
</evidence>
<gene>
    <name evidence="1" type="ORF">KNCP2_08490</name>
</gene>
<name>A0ABP9TUK3_9RICK</name>
<accession>A0ABP9TUK3</accession>
<proteinExistence type="predicted"/>
<dbReference type="RefSeq" id="WP_412708209.1">
    <property type="nucleotide sequence ID" value="NZ_BAABMM010000034.1"/>
</dbReference>
<reference evidence="1 2" key="1">
    <citation type="journal article" date="2024" name="Microbiol. Immunol.">
        <title>Discovery of a novel spotted fever group Rickettsia, 'Candidatus Rickettsia kedanie,' in unfed larval chigger mites, Leptotrombidium scutellare.</title>
        <authorList>
            <person name="Ogawa M."/>
            <person name="Matsutani M."/>
            <person name="Katayama T."/>
            <person name="Takada N."/>
            <person name="Noda S."/>
            <person name="Takahashi M."/>
            <person name="Kageyama D."/>
            <person name="Hanaoka N."/>
            <person name="Ebihara H."/>
        </authorList>
    </citation>
    <scope>NUCLEOTIDE SEQUENCE [LARGE SCALE GENOMIC DNA]</scope>
    <source>
        <strain evidence="1 2">KNCP2-13</strain>
    </source>
</reference>
<dbReference type="EMBL" id="BAABMM010000034">
    <property type="protein sequence ID" value="GAA5252561.1"/>
    <property type="molecule type" value="Genomic_DNA"/>
</dbReference>
<keyword evidence="2" id="KW-1185">Reference proteome</keyword>
<comment type="caution">
    <text evidence="1">The sequence shown here is derived from an EMBL/GenBank/DDBJ whole genome shotgun (WGS) entry which is preliminary data.</text>
</comment>
<evidence type="ECO:0000313" key="2">
    <source>
        <dbReference type="Proteomes" id="UP001628124"/>
    </source>
</evidence>